<proteinExistence type="predicted"/>
<name>A0A484ARV9_DRONA</name>
<gene>
    <name evidence="2" type="ORF">AWZ03_014766</name>
</gene>
<feature type="region of interest" description="Disordered" evidence="1">
    <location>
        <begin position="1"/>
        <end position="32"/>
    </location>
</feature>
<dbReference type="AlphaFoldDB" id="A0A484ARV9"/>
<evidence type="ECO:0000313" key="2">
    <source>
        <dbReference type="EMBL" id="TDG38812.1"/>
    </source>
</evidence>
<protein>
    <submittedName>
        <fullName evidence="2">Uncharacterized protein</fullName>
    </submittedName>
</protein>
<feature type="non-terminal residue" evidence="2">
    <location>
        <position position="1"/>
    </location>
</feature>
<keyword evidence="3" id="KW-1185">Reference proteome</keyword>
<accession>A0A484ARV9</accession>
<evidence type="ECO:0000256" key="1">
    <source>
        <dbReference type="SAM" id="MobiDB-lite"/>
    </source>
</evidence>
<comment type="caution">
    <text evidence="2">The sequence shown here is derived from an EMBL/GenBank/DDBJ whole genome shotgun (WGS) entry which is preliminary data.</text>
</comment>
<reference evidence="2 3" key="1">
    <citation type="journal article" date="2019" name="J. Hered.">
        <title>An Improved Genome Assembly for Drosophila navojoa, the Basal Species in the mojavensis Cluster.</title>
        <authorList>
            <person name="Vanderlinde T."/>
            <person name="Dupim E.G."/>
            <person name="Nazario-Yepiz N.O."/>
            <person name="Carvalho A.B."/>
        </authorList>
    </citation>
    <scope>NUCLEOTIDE SEQUENCE [LARGE SCALE GENOMIC DNA]</scope>
    <source>
        <strain evidence="2">Navoj_Jal97</strain>
        <tissue evidence="2">Whole organism</tissue>
    </source>
</reference>
<dbReference type="Proteomes" id="UP000295192">
    <property type="component" value="Unassembled WGS sequence"/>
</dbReference>
<evidence type="ECO:0000313" key="3">
    <source>
        <dbReference type="Proteomes" id="UP000295192"/>
    </source>
</evidence>
<organism evidence="2 3">
    <name type="scientific">Drosophila navojoa</name>
    <name type="common">Fruit fly</name>
    <dbReference type="NCBI Taxonomy" id="7232"/>
    <lineage>
        <taxon>Eukaryota</taxon>
        <taxon>Metazoa</taxon>
        <taxon>Ecdysozoa</taxon>
        <taxon>Arthropoda</taxon>
        <taxon>Hexapoda</taxon>
        <taxon>Insecta</taxon>
        <taxon>Pterygota</taxon>
        <taxon>Neoptera</taxon>
        <taxon>Endopterygota</taxon>
        <taxon>Diptera</taxon>
        <taxon>Brachycera</taxon>
        <taxon>Muscomorpha</taxon>
        <taxon>Ephydroidea</taxon>
        <taxon>Drosophilidae</taxon>
        <taxon>Drosophila</taxon>
    </lineage>
</organism>
<sequence length="32" mass="3397">TRTPMTPPQRGGEALPGVPGPYARRPPHHAPP</sequence>
<dbReference type="EMBL" id="LSRL02001884">
    <property type="protein sequence ID" value="TDG38812.1"/>
    <property type="molecule type" value="Genomic_DNA"/>
</dbReference>